<evidence type="ECO:0000256" key="1">
    <source>
        <dbReference type="ARBA" id="ARBA00022741"/>
    </source>
</evidence>
<feature type="non-terminal residue" evidence="5">
    <location>
        <position position="1"/>
    </location>
</feature>
<name>A0ABD0N0N3_CIRMR</name>
<dbReference type="InterPro" id="IPR023318">
    <property type="entry name" value="Ub_act_enz_dom_a_sf"/>
</dbReference>
<keyword evidence="2" id="KW-0833">Ubl conjugation pathway</keyword>
<keyword evidence="6" id="KW-1185">Reference proteome</keyword>
<gene>
    <name evidence="5" type="ORF">M9458_050007</name>
</gene>
<comment type="pathway">
    <text evidence="4">Protein modification.</text>
</comment>
<comment type="caution">
    <text evidence="5">The sequence shown here is derived from an EMBL/GenBank/DDBJ whole genome shotgun (WGS) entry which is preliminary data.</text>
</comment>
<evidence type="ECO:0000256" key="3">
    <source>
        <dbReference type="ARBA" id="ARBA00022840"/>
    </source>
</evidence>
<dbReference type="GO" id="GO:0005524">
    <property type="term" value="F:ATP binding"/>
    <property type="evidence" value="ECO:0007669"/>
    <property type="project" value="UniProtKB-KW"/>
</dbReference>
<dbReference type="Gene3D" id="1.10.10.520">
    <property type="entry name" value="Ubiquitin activating enzymes (Uba3). Chain: B, domain 2"/>
    <property type="match status" value="1"/>
</dbReference>
<feature type="non-terminal residue" evidence="5">
    <location>
        <position position="64"/>
    </location>
</feature>
<organism evidence="5 6">
    <name type="scientific">Cirrhinus mrigala</name>
    <name type="common">Mrigala</name>
    <dbReference type="NCBI Taxonomy" id="683832"/>
    <lineage>
        <taxon>Eukaryota</taxon>
        <taxon>Metazoa</taxon>
        <taxon>Chordata</taxon>
        <taxon>Craniata</taxon>
        <taxon>Vertebrata</taxon>
        <taxon>Euteleostomi</taxon>
        <taxon>Actinopterygii</taxon>
        <taxon>Neopterygii</taxon>
        <taxon>Teleostei</taxon>
        <taxon>Ostariophysi</taxon>
        <taxon>Cypriniformes</taxon>
        <taxon>Cyprinidae</taxon>
        <taxon>Labeoninae</taxon>
        <taxon>Labeonini</taxon>
        <taxon>Cirrhinus</taxon>
    </lineage>
</organism>
<protein>
    <submittedName>
        <fullName evidence="5">Uncharacterized protein</fullName>
    </submittedName>
</protein>
<evidence type="ECO:0000256" key="4">
    <source>
        <dbReference type="ARBA" id="ARBA00043952"/>
    </source>
</evidence>
<accession>A0ABD0N0N3</accession>
<dbReference type="AlphaFoldDB" id="A0ABD0N0N3"/>
<dbReference type="EMBL" id="JAMKFB020000025">
    <property type="protein sequence ID" value="KAL0155744.1"/>
    <property type="molecule type" value="Genomic_DNA"/>
</dbReference>
<proteinExistence type="predicted"/>
<evidence type="ECO:0000256" key="2">
    <source>
        <dbReference type="ARBA" id="ARBA00022786"/>
    </source>
</evidence>
<evidence type="ECO:0000313" key="6">
    <source>
        <dbReference type="Proteomes" id="UP001529510"/>
    </source>
</evidence>
<dbReference type="Proteomes" id="UP001529510">
    <property type="component" value="Unassembled WGS sequence"/>
</dbReference>
<reference evidence="5 6" key="1">
    <citation type="submission" date="2024-05" db="EMBL/GenBank/DDBJ databases">
        <title>Genome sequencing and assembly of Indian major carp, Cirrhinus mrigala (Hamilton, 1822).</title>
        <authorList>
            <person name="Mohindra V."/>
            <person name="Chowdhury L.M."/>
            <person name="Lal K."/>
            <person name="Jena J.K."/>
        </authorList>
    </citation>
    <scope>NUCLEOTIDE SEQUENCE [LARGE SCALE GENOMIC DNA]</scope>
    <source>
        <strain evidence="5">CM1030</strain>
        <tissue evidence="5">Blood</tissue>
    </source>
</reference>
<evidence type="ECO:0000313" key="5">
    <source>
        <dbReference type="EMBL" id="KAL0155744.1"/>
    </source>
</evidence>
<sequence length="64" mass="7588">TASDQDGDIKRVSTKEWARSTGYDPVKLFNKLFKDDIMYLLTMDKLWKKRKAPLPLDWTEIQQL</sequence>
<keyword evidence="3" id="KW-0067">ATP-binding</keyword>
<keyword evidence="1" id="KW-0547">Nucleotide-binding</keyword>